<dbReference type="EMBL" id="AABBZO010000004">
    <property type="protein sequence ID" value="EAG4461717.1"/>
    <property type="molecule type" value="Genomic_DNA"/>
</dbReference>
<reference evidence="12 21" key="6">
    <citation type="submission" date="2019-09" db="EMBL/GenBank/DDBJ databases">
        <authorList>
            <consortium name="PulseNet: The National Subtyping Network for Foodborne Disease Surveillance"/>
            <person name="Tarr C.L."/>
            <person name="Trees E."/>
            <person name="Katz L.S."/>
            <person name="Carleton-Romer H.A."/>
            <person name="Stroika S."/>
            <person name="Kucerova Z."/>
            <person name="Roache K.F."/>
            <person name="Sabol A.L."/>
            <person name="Besser J."/>
            <person name="Gerner-Smidt P."/>
        </authorList>
    </citation>
    <scope>NUCLEOTIDE SEQUENCE [LARGE SCALE GENOMIC DNA]</scope>
    <source>
        <strain evidence="12 21">PNUSAL005692</strain>
    </source>
</reference>
<feature type="transmembrane region" description="Helical" evidence="6">
    <location>
        <begin position="478"/>
        <end position="498"/>
    </location>
</feature>
<evidence type="ECO:0000313" key="20">
    <source>
        <dbReference type="Proteomes" id="UP000460224"/>
    </source>
</evidence>
<feature type="transmembrane region" description="Helical" evidence="6">
    <location>
        <begin position="186"/>
        <end position="204"/>
    </location>
</feature>
<evidence type="ECO:0000313" key="15">
    <source>
        <dbReference type="EMBL" id="NYA01281.1"/>
    </source>
</evidence>
<dbReference type="EMBL" id="DAAIHR010000010">
    <property type="protein sequence ID" value="HAB8399095.1"/>
    <property type="molecule type" value="Genomic_DNA"/>
</dbReference>
<evidence type="ECO:0000313" key="13">
    <source>
        <dbReference type="EMBL" id="HAB8399095.1"/>
    </source>
</evidence>
<name>A0A0B8QYJ5_LISMN</name>
<dbReference type="InterPro" id="IPR024923">
    <property type="entry name" value="PG_synth_SpoVB"/>
</dbReference>
<evidence type="ECO:0000313" key="24">
    <source>
        <dbReference type="Proteomes" id="UP000544530"/>
    </source>
</evidence>
<dbReference type="CDD" id="cd13124">
    <property type="entry name" value="MATE_SpoVB_like"/>
    <property type="match status" value="1"/>
</dbReference>
<dbReference type="PANTHER" id="PTHR30250">
    <property type="entry name" value="PST FAMILY PREDICTED COLANIC ACID TRANSPORTER"/>
    <property type="match status" value="1"/>
</dbReference>
<evidence type="ECO:0000313" key="7">
    <source>
        <dbReference type="EMBL" id="EAC5551580.1"/>
    </source>
</evidence>
<dbReference type="Proteomes" id="UP000528151">
    <property type="component" value="Unassembled WGS sequence"/>
</dbReference>
<feature type="transmembrane region" description="Helical" evidence="6">
    <location>
        <begin position="236"/>
        <end position="256"/>
    </location>
</feature>
<evidence type="ECO:0000256" key="6">
    <source>
        <dbReference type="SAM" id="Phobius"/>
    </source>
</evidence>
<dbReference type="Proteomes" id="UP000548278">
    <property type="component" value="Unassembled WGS sequence"/>
</dbReference>
<evidence type="ECO:0000313" key="16">
    <source>
        <dbReference type="EMBL" id="RKA09128.1"/>
    </source>
</evidence>
<feature type="transmembrane region" description="Helical" evidence="6">
    <location>
        <begin position="322"/>
        <end position="344"/>
    </location>
</feature>
<feature type="transmembrane region" description="Helical" evidence="6">
    <location>
        <begin position="389"/>
        <end position="410"/>
    </location>
</feature>
<dbReference type="KEGG" id="lmok:CQ02_01150"/>
<evidence type="ECO:0000256" key="3">
    <source>
        <dbReference type="ARBA" id="ARBA00022692"/>
    </source>
</evidence>
<evidence type="ECO:0000256" key="4">
    <source>
        <dbReference type="ARBA" id="ARBA00022989"/>
    </source>
</evidence>
<dbReference type="EMBL" id="JACAVN010000002">
    <property type="protein sequence ID" value="NYA01281.1"/>
    <property type="molecule type" value="Genomic_DNA"/>
</dbReference>
<keyword evidence="2" id="KW-1003">Cell membrane</keyword>
<evidence type="ECO:0000313" key="25">
    <source>
        <dbReference type="Proteomes" id="UP000548278"/>
    </source>
</evidence>
<comment type="caution">
    <text evidence="8">The sequence shown here is derived from an EMBL/GenBank/DDBJ whole genome shotgun (WGS) entry which is preliminary data.</text>
</comment>
<evidence type="ECO:0000313" key="19">
    <source>
        <dbReference type="Proteomes" id="UP000368512"/>
    </source>
</evidence>
<accession>A0A0B8QYJ5</accession>
<feature type="transmembrane region" description="Helical" evidence="6">
    <location>
        <begin position="449"/>
        <end position="472"/>
    </location>
</feature>
<reference evidence="18 19" key="4">
    <citation type="submission" date="2018-06" db="EMBL/GenBank/DDBJ databases">
        <authorList>
            <consortium name="GenomeTrakr: Next Generation Sequencing Network for Food Pathogen Tracability"/>
        </authorList>
    </citation>
    <scope>NUCLEOTIDE SEQUENCE [LARGE SCALE GENOMIC DNA]</scope>
    <source>
        <strain evidence="8 19">CFSAN008042</strain>
        <strain evidence="9 23">CFSAN063727</strain>
        <strain evidence="7 18">FDA00007096</strain>
        <strain evidence="11 22">LS1344</strain>
    </source>
</reference>
<organism evidence="8 19">
    <name type="scientific">Listeria monocytogenes</name>
    <dbReference type="NCBI Taxonomy" id="1639"/>
    <lineage>
        <taxon>Bacteria</taxon>
        <taxon>Bacillati</taxon>
        <taxon>Bacillota</taxon>
        <taxon>Bacilli</taxon>
        <taxon>Bacillales</taxon>
        <taxon>Listeriaceae</taxon>
        <taxon>Listeria</taxon>
    </lineage>
</organism>
<evidence type="ECO:0000313" key="11">
    <source>
        <dbReference type="EMBL" id="EAH4243209.1"/>
    </source>
</evidence>
<evidence type="ECO:0000313" key="9">
    <source>
        <dbReference type="EMBL" id="EAG4461717.1"/>
    </source>
</evidence>
<feature type="transmembrane region" description="Helical" evidence="6">
    <location>
        <begin position="51"/>
        <end position="72"/>
    </location>
</feature>
<dbReference type="EMBL" id="AABGUK010000006">
    <property type="protein sequence ID" value="EAH4243209.1"/>
    <property type="molecule type" value="Genomic_DNA"/>
</dbReference>
<dbReference type="Proteomes" id="UP000544530">
    <property type="component" value="Unassembled WGS sequence"/>
</dbReference>
<feature type="transmembrane region" description="Helical" evidence="6">
    <location>
        <begin position="93"/>
        <end position="113"/>
    </location>
</feature>
<evidence type="ECO:0000313" key="26">
    <source>
        <dbReference type="Proteomes" id="UP000840197"/>
    </source>
</evidence>
<feature type="transmembrane region" description="Helical" evidence="6">
    <location>
        <begin position="364"/>
        <end position="382"/>
    </location>
</feature>
<gene>
    <name evidence="16" type="primary">murj_1</name>
    <name evidence="10" type="ORF">AB917_02470</name>
    <name evidence="7" type="ORF">ARY78_14180</name>
    <name evidence="9" type="ORF">CA369_05400</name>
    <name evidence="14" type="ORF">DCK61_13840</name>
    <name evidence="8" type="ORF">DQ70_13045</name>
    <name evidence="16" type="ORF">DYZ80_00770</name>
    <name evidence="11" type="ORF">E5F58_14550</name>
    <name evidence="12" type="ORF">F6515_09000</name>
    <name evidence="13" type="ORF">GYR60_11265</name>
    <name evidence="15" type="ORF">HZJ64_05510</name>
</gene>
<evidence type="ECO:0000313" key="10">
    <source>
        <dbReference type="EMBL" id="EAG6989462.1"/>
    </source>
</evidence>
<dbReference type="EMBL" id="AABDGJ010000001">
    <property type="protein sequence ID" value="EAG6989462.1"/>
    <property type="molecule type" value="Genomic_DNA"/>
</dbReference>
<evidence type="ECO:0000313" key="18">
    <source>
        <dbReference type="Proteomes" id="UP000365297"/>
    </source>
</evidence>
<feature type="transmembrane region" description="Helical" evidence="6">
    <location>
        <begin position="416"/>
        <end position="437"/>
    </location>
</feature>
<evidence type="ECO:0000313" key="17">
    <source>
        <dbReference type="Proteomes" id="UP000272537"/>
    </source>
</evidence>
<dbReference type="EMBL" id="QXLS01000002">
    <property type="protein sequence ID" value="RKA09128.1"/>
    <property type="molecule type" value="Genomic_DNA"/>
</dbReference>
<dbReference type="EMBL" id="AAAJWF010000008">
    <property type="protein sequence ID" value="EAC7481611.1"/>
    <property type="molecule type" value="Genomic_DNA"/>
</dbReference>
<reference evidence="13" key="7">
    <citation type="submission" date="2020-01" db="EMBL/GenBank/DDBJ databases">
        <authorList>
            <consortium name="NCBI Pathogen Detection Project"/>
        </authorList>
    </citation>
    <scope>NUCLEOTIDE SEQUENCE</scope>
    <source>
        <strain evidence="13">CFIAFB20130012</strain>
    </source>
</reference>
<dbReference type="RefSeq" id="WP_003740379.1">
    <property type="nucleotide sequence ID" value="NC_021825.2"/>
</dbReference>
<dbReference type="InterPro" id="IPR002797">
    <property type="entry name" value="Polysacc_synth"/>
</dbReference>
<feature type="transmembrane region" description="Helical" evidence="6">
    <location>
        <begin position="119"/>
        <end position="140"/>
    </location>
</feature>
<evidence type="ECO:0000313" key="12">
    <source>
        <dbReference type="EMBL" id="ECY9783133.1"/>
    </source>
</evidence>
<dbReference type="KEGG" id="lmv:Y193_00140"/>
<dbReference type="Pfam" id="PF01943">
    <property type="entry name" value="Polysacc_synt"/>
    <property type="match status" value="1"/>
</dbReference>
<evidence type="ECO:0000256" key="2">
    <source>
        <dbReference type="ARBA" id="ARBA00022475"/>
    </source>
</evidence>
<keyword evidence="4 6" id="KW-1133">Transmembrane helix</keyword>
<dbReference type="Proteomes" id="UP000365297">
    <property type="component" value="Unassembled WGS sequence"/>
</dbReference>
<reference evidence="15 24" key="8">
    <citation type="submission" date="2020-06" db="EMBL/GenBank/DDBJ databases">
        <title>Two Listeria outbreaks in Switzerland in 2018 and 2020.</title>
        <authorList>
            <person name="Stevens M.J.A."/>
            <person name="Bloemberg G."/>
            <person name="Nusch-Inderbinnen M."/>
            <person name="Stephan R."/>
        </authorList>
    </citation>
    <scope>NUCLEOTIDE SEQUENCE [LARGE SCALE GENOMIC DNA]</scope>
    <source>
        <strain evidence="15 24">N18-0707</strain>
    </source>
</reference>
<dbReference type="EMBL" id="AAAIXK010000008">
    <property type="protein sequence ID" value="EAC5551580.1"/>
    <property type="molecule type" value="Genomic_DNA"/>
</dbReference>
<dbReference type="AlphaFoldDB" id="A0A0B8QYJ5"/>
<reference evidence="16 17" key="1">
    <citation type="journal article" date="2018" name="BMC Genomics">
        <title>Genes significantly associated with lineage II food isolates of Listeria monocytogenes.</title>
        <authorList>
            <person name="Pirone-Davies C."/>
            <person name="Chen Y."/>
            <person name="Pightling A."/>
            <person name="Ryan G."/>
            <person name="Wang Y."/>
            <person name="Yao K."/>
            <person name="Hoffmann M."/>
            <person name="Allard M.W."/>
        </authorList>
    </citation>
    <scope>NUCLEOTIDE SEQUENCE [LARGE SCALE GENOMIC DNA]</scope>
    <source>
        <strain evidence="16 17">PNUSAL000550</strain>
    </source>
</reference>
<dbReference type="Proteomes" id="UP000489121">
    <property type="component" value="Unassembled WGS sequence"/>
</dbReference>
<dbReference type="EMBL" id="QDAY01000006">
    <property type="protein sequence ID" value="KAA9447392.1"/>
    <property type="molecule type" value="Genomic_DNA"/>
</dbReference>
<keyword evidence="5 6" id="KW-0472">Membrane</keyword>
<evidence type="ECO:0000313" key="22">
    <source>
        <dbReference type="Proteomes" id="UP000527632"/>
    </source>
</evidence>
<feature type="transmembrane region" description="Helical" evidence="6">
    <location>
        <begin position="288"/>
        <end position="310"/>
    </location>
</feature>
<evidence type="ECO:0000313" key="21">
    <source>
        <dbReference type="Proteomes" id="UP000489121"/>
    </source>
</evidence>
<evidence type="ECO:0000313" key="8">
    <source>
        <dbReference type="EMBL" id="EAC7481611.1"/>
    </source>
</evidence>
<dbReference type="PIRSF" id="PIRSF038958">
    <property type="entry name" value="PG_synth_SpoVB"/>
    <property type="match status" value="1"/>
</dbReference>
<reference evidence="10 25" key="5">
    <citation type="submission" date="2019-04" db="EMBL/GenBank/DDBJ databases">
        <authorList>
            <consortium name="GenomeTrakr network: Whole genome sequencing for foodborne pathogen traceback"/>
        </authorList>
    </citation>
    <scope>NUCLEOTIDE SEQUENCE [LARGE SCALE GENOMIC DNA]</scope>
    <source>
        <strain evidence="10 25">CFSAN004300</strain>
    </source>
</reference>
<dbReference type="InterPro" id="IPR050833">
    <property type="entry name" value="Poly_Biosynth_Transport"/>
</dbReference>
<dbReference type="Proteomes" id="UP000840197">
    <property type="component" value="Unassembled WGS sequence"/>
</dbReference>
<dbReference type="Proteomes" id="UP000368512">
    <property type="component" value="Unassembled WGS sequence"/>
</dbReference>
<evidence type="ECO:0000313" key="23">
    <source>
        <dbReference type="Proteomes" id="UP000528151"/>
    </source>
</evidence>
<protein>
    <submittedName>
        <fullName evidence="16">Lipid II flippase MurJ</fullName>
    </submittedName>
    <submittedName>
        <fullName evidence="13">Oligosaccharide flippase family protein</fullName>
    </submittedName>
    <submittedName>
        <fullName evidence="8">Polysaccharide biosynthesis protein</fullName>
    </submittedName>
</protein>
<keyword evidence="3 6" id="KW-0812">Transmembrane</keyword>
<dbReference type="EMBL" id="AALGDA010000025">
    <property type="protein sequence ID" value="ECY9783133.1"/>
    <property type="molecule type" value="Genomic_DNA"/>
</dbReference>
<evidence type="ECO:0000256" key="1">
    <source>
        <dbReference type="ARBA" id="ARBA00004651"/>
    </source>
</evidence>
<dbReference type="Proteomes" id="UP000272537">
    <property type="component" value="Unassembled WGS sequence"/>
</dbReference>
<comment type="subcellular location">
    <subcellularLocation>
        <location evidence="1">Cell membrane</location>
        <topology evidence="1">Multi-pass membrane protein</topology>
    </subcellularLocation>
</comment>
<proteinExistence type="predicted"/>
<dbReference type="Proteomes" id="UP000460224">
    <property type="component" value="Unassembled WGS sequence"/>
</dbReference>
<dbReference type="PANTHER" id="PTHR30250:SF29">
    <property type="entry name" value="POLYSACCHARIDE BIOSYNTHESIS PROTEIN C-TERMINAL DOMAIN-CONTAINING PROTEIN"/>
    <property type="match status" value="1"/>
</dbReference>
<sequence>MPERSMKRLMKGAAWLTAASLISKILSAVYRVPFQNMVGDVGFYIFQQVYPIYGIAMTLALGGFPVVISKMLAEAEGDVRRQQIIMRAVSRMLRIVSIVIFAFLFLFANPIAIMMGDPALSELIRVISFVFLLMPQLAFMRGFFQGEGDMIPTAISQTVEQIIRVAIILIGAGLALHFNFDLYDAGSMAMSGAFFGGVSGIFILRHFYNKKVRLGEGIQPAVFTNKEEKVGIGRTFLRQSVAICVVSSMLILFQLVDSFQVYRLMSDSGIPDFIAKSLKGVYDRGQPILQLGLVISTGLALALVPMITAARVQDQQKELKRSVLLAIKITLILAGAETIGLIVIMRPLNQMLFQTPDGTFVLQLFMPAVFLSSLIIMLSSILQGFGKITVPAVGVGIGLIVKWVTGGILIPRLATVGASVSTCVGLLVILLICYVSLKQTIRVPFVEKTMLFRLIAALALMAVFPCLFEWLAPLNTRLGSAFQAIVSALVGGGIFLVFSLRYKLLGPKDFVFLPFGSKLLALSKLVARK</sequence>
<evidence type="ECO:0000313" key="14">
    <source>
        <dbReference type="EMBL" id="KAA9447392.1"/>
    </source>
</evidence>
<evidence type="ECO:0000256" key="5">
    <source>
        <dbReference type="ARBA" id="ARBA00023136"/>
    </source>
</evidence>
<dbReference type="Proteomes" id="UP000527632">
    <property type="component" value="Unassembled WGS sequence"/>
</dbReference>
<feature type="transmembrane region" description="Helical" evidence="6">
    <location>
        <begin position="161"/>
        <end position="180"/>
    </location>
</feature>
<reference evidence="14 20" key="3">
    <citation type="submission" date="2018-04" db="EMBL/GenBank/DDBJ databases">
        <title>Genome Analysis of a Prevalent Clone of Listeria monocytogenes Sequence Type 87 in China.</title>
        <authorList>
            <person name="Wang Y."/>
        </authorList>
    </citation>
    <scope>NUCLEOTIDE SEQUENCE [LARGE SCALE GENOMIC DNA]</scope>
    <source>
        <strain evidence="14 20">ICDC_LM1523</strain>
    </source>
</reference>
<reference evidence="13 26" key="2">
    <citation type="journal article" date="2018" name="Genome Biol.">
        <title>SKESA: strategic k-mer extension for scrupulous assemblies.</title>
        <authorList>
            <person name="Souvorov A."/>
            <person name="Agarwala R."/>
            <person name="Lipman D.J."/>
        </authorList>
    </citation>
    <scope>NUCLEOTIDE SEQUENCE [LARGE SCALE GENOMIC DNA]</scope>
    <source>
        <strain evidence="13 26">CFIAFB20130012</strain>
    </source>
</reference>
<dbReference type="GO" id="GO:0005886">
    <property type="term" value="C:plasma membrane"/>
    <property type="evidence" value="ECO:0007669"/>
    <property type="project" value="UniProtKB-SubCell"/>
</dbReference>